<evidence type="ECO:0000256" key="4">
    <source>
        <dbReference type="ARBA" id="ARBA00022679"/>
    </source>
</evidence>
<keyword evidence="8" id="KW-0472">Membrane</keyword>
<keyword evidence="8" id="KW-0812">Transmembrane</keyword>
<evidence type="ECO:0000259" key="9">
    <source>
        <dbReference type="Pfam" id="PF04413"/>
    </source>
</evidence>
<keyword evidence="8" id="KW-1003">Cell membrane</keyword>
<evidence type="ECO:0000256" key="8">
    <source>
        <dbReference type="RuleBase" id="RU365103"/>
    </source>
</evidence>
<dbReference type="Gene3D" id="3.40.50.2000">
    <property type="entry name" value="Glycogen Phosphorylase B"/>
    <property type="match status" value="1"/>
</dbReference>
<feature type="domain" description="3-deoxy-D-manno-octulosonic-acid transferase N-terminal" evidence="9">
    <location>
        <begin position="46"/>
        <end position="226"/>
    </location>
</feature>
<evidence type="ECO:0000313" key="10">
    <source>
        <dbReference type="EMBL" id="PDH42225.1"/>
    </source>
</evidence>
<comment type="caution">
    <text evidence="10">The sequence shown here is derived from an EMBL/GenBank/DDBJ whole genome shotgun (WGS) entry which is preliminary data.</text>
</comment>
<dbReference type="PANTHER" id="PTHR42755:SF1">
    <property type="entry name" value="3-DEOXY-D-MANNO-OCTULOSONIC ACID TRANSFERASE, MITOCHONDRIAL-RELATED"/>
    <property type="match status" value="1"/>
</dbReference>
<keyword evidence="4 8" id="KW-0808">Transferase</keyword>
<comment type="catalytic activity">
    <reaction evidence="6 8">
        <text>lipid IVA (E. coli) + CMP-3-deoxy-beta-D-manno-octulosonate = alpha-Kdo-(2-&gt;6)-lipid IVA (E. coli) + CMP + H(+)</text>
        <dbReference type="Rhea" id="RHEA:28066"/>
        <dbReference type="ChEBI" id="CHEBI:15378"/>
        <dbReference type="ChEBI" id="CHEBI:58603"/>
        <dbReference type="ChEBI" id="CHEBI:60364"/>
        <dbReference type="ChEBI" id="CHEBI:60377"/>
        <dbReference type="ChEBI" id="CHEBI:85987"/>
        <dbReference type="EC" id="2.4.99.12"/>
    </reaction>
</comment>
<dbReference type="Gene3D" id="3.40.50.11720">
    <property type="entry name" value="3-Deoxy-D-manno-octulosonic-acid transferase, N-terminal domain"/>
    <property type="match status" value="1"/>
</dbReference>
<name>A0A2A5X089_9GAMM</name>
<dbReference type="AlphaFoldDB" id="A0A2A5X089"/>
<dbReference type="Pfam" id="PF04413">
    <property type="entry name" value="Glycos_transf_N"/>
    <property type="match status" value="1"/>
</dbReference>
<dbReference type="EC" id="2.4.99.12" evidence="2 8"/>
<comment type="function">
    <text evidence="8">Involved in lipopolysaccharide (LPS) biosynthesis. Catalyzes the transfer of 3-deoxy-D-manno-octulosonate (Kdo) residue(s) from CMP-Kdo to lipid IV(A), the tetraacyldisaccharide-1,4'-bisphosphate precursor of lipid A.</text>
</comment>
<evidence type="ECO:0000256" key="7">
    <source>
        <dbReference type="PIRSR" id="PIRSR639901-1"/>
    </source>
</evidence>
<dbReference type="SUPFAM" id="SSF53756">
    <property type="entry name" value="UDP-Glycosyltransferase/glycogen phosphorylase"/>
    <property type="match status" value="1"/>
</dbReference>
<dbReference type="GO" id="GO:0005886">
    <property type="term" value="C:plasma membrane"/>
    <property type="evidence" value="ECO:0007669"/>
    <property type="project" value="UniProtKB-SubCell"/>
</dbReference>
<dbReference type="EMBL" id="NTKD01000001">
    <property type="protein sequence ID" value="PDH42225.1"/>
    <property type="molecule type" value="Genomic_DNA"/>
</dbReference>
<evidence type="ECO:0000256" key="1">
    <source>
        <dbReference type="ARBA" id="ARBA00004713"/>
    </source>
</evidence>
<evidence type="ECO:0000313" key="11">
    <source>
        <dbReference type="Proteomes" id="UP000219327"/>
    </source>
</evidence>
<evidence type="ECO:0000256" key="6">
    <source>
        <dbReference type="ARBA" id="ARBA00049183"/>
    </source>
</evidence>
<sequence length="445" mass="49308">MCASMGYVKLQVMARLLYSLLFYLLMPLILLRLLWMARKEPLYRYRIRERFGWVKPKVRPASDKAPLVWVHAVSAGETNAAAPLIIQLSDKGHCIWMTSTTATGRQRVQALFGDDCLHSFVPYDVPDALTRFMDRVHPDLLILIDTELWPNMIHVATQRGVPVALVNGRMSQGSHRRYRRIHALVSPMLRSLSLLAVQSDAHRERMVSLGARRDRVRVTGSIKFDVQFPADLDDGIALFRRFSGDRPVLLGASTHDGEESVLLTAFTTARRACPNLLLVLAPRHPARAGDVQEEITRHGFSCVRRTQLVDDAPDLAAIARDVDVLLVDTMGELLFCYGIASVAFVGGSLAEVGGHNPIEALSLNVPVMMGPNLWDIEDIAQQLLSAGAMVKVVDDRECAEFASRMLTDSPSRNEVLVRSGQVLDINRGSLTTTVKLLDDLVGSGI</sequence>
<dbReference type="Proteomes" id="UP000219327">
    <property type="component" value="Unassembled WGS sequence"/>
</dbReference>
<dbReference type="PANTHER" id="PTHR42755">
    <property type="entry name" value="3-DEOXY-MANNO-OCTULOSONATE CYTIDYLYLTRANSFERASE"/>
    <property type="match status" value="1"/>
</dbReference>
<organism evidence="10 11">
    <name type="scientific">OM182 bacterium MED-G24</name>
    <dbReference type="NCBI Taxonomy" id="1986255"/>
    <lineage>
        <taxon>Bacteria</taxon>
        <taxon>Pseudomonadati</taxon>
        <taxon>Pseudomonadota</taxon>
        <taxon>Gammaproteobacteria</taxon>
        <taxon>OMG group</taxon>
        <taxon>OM182 clade</taxon>
    </lineage>
</organism>
<proteinExistence type="inferred from homology"/>
<reference evidence="10 11" key="1">
    <citation type="submission" date="2017-08" db="EMBL/GenBank/DDBJ databases">
        <title>Fine stratification of microbial communities through a metagenomic profile of the photic zone.</title>
        <authorList>
            <person name="Haro-Moreno J.M."/>
            <person name="Lopez-Perez M."/>
            <person name="De La Torre J."/>
            <person name="Picazo A."/>
            <person name="Camacho A."/>
            <person name="Rodriguez-Valera F."/>
        </authorList>
    </citation>
    <scope>NUCLEOTIDE SEQUENCE [LARGE SCALE GENOMIC DNA]</scope>
    <source>
        <strain evidence="10">MED-G24</strain>
    </source>
</reference>
<dbReference type="UniPathway" id="UPA00958"/>
<accession>A0A2A5X089</accession>
<evidence type="ECO:0000256" key="2">
    <source>
        <dbReference type="ARBA" id="ARBA00012621"/>
    </source>
</evidence>
<comment type="subcellular location">
    <subcellularLocation>
        <location evidence="8">Cell membrane</location>
    </subcellularLocation>
</comment>
<dbReference type="GO" id="GO:0009245">
    <property type="term" value="P:lipid A biosynthetic process"/>
    <property type="evidence" value="ECO:0007669"/>
    <property type="project" value="TreeGrafter"/>
</dbReference>
<dbReference type="FunFam" id="3.40.50.11720:FF:000001">
    <property type="entry name" value="3-deoxy-D-manno-octulosonic acid transferase"/>
    <property type="match status" value="1"/>
</dbReference>
<dbReference type="InterPro" id="IPR007507">
    <property type="entry name" value="Glycos_transf_N"/>
</dbReference>
<comment type="similarity">
    <text evidence="8">Belongs to the glycosyltransferase group 1 family.</text>
</comment>
<feature type="active site" description="Proton acceptor" evidence="7">
    <location>
        <position position="77"/>
    </location>
</feature>
<keyword evidence="8" id="KW-0448">Lipopolysaccharide biosynthesis</keyword>
<gene>
    <name evidence="10" type="ORF">CNE99_00505</name>
</gene>
<evidence type="ECO:0000256" key="5">
    <source>
        <dbReference type="ARBA" id="ARBA00031445"/>
    </source>
</evidence>
<dbReference type="GO" id="GO:0009244">
    <property type="term" value="P:lipopolysaccharide core region biosynthetic process"/>
    <property type="evidence" value="ECO:0007669"/>
    <property type="project" value="UniProtKB-UniRule"/>
</dbReference>
<evidence type="ECO:0000256" key="3">
    <source>
        <dbReference type="ARBA" id="ARBA00019077"/>
    </source>
</evidence>
<feature type="transmembrane region" description="Helical" evidence="8">
    <location>
        <begin position="16"/>
        <end position="35"/>
    </location>
</feature>
<comment type="pathway">
    <text evidence="1 8">Bacterial outer membrane biogenesis; LPS core biosynthesis.</text>
</comment>
<dbReference type="GO" id="GO:0043842">
    <property type="term" value="F:Kdo transferase activity"/>
    <property type="evidence" value="ECO:0007669"/>
    <property type="project" value="UniProtKB-EC"/>
</dbReference>
<dbReference type="InterPro" id="IPR039901">
    <property type="entry name" value="Kdotransferase"/>
</dbReference>
<keyword evidence="8" id="KW-1133">Transmembrane helix</keyword>
<dbReference type="InterPro" id="IPR038107">
    <property type="entry name" value="Glycos_transf_N_sf"/>
</dbReference>
<protein>
    <recommendedName>
        <fullName evidence="3 8">3-deoxy-D-manno-octulosonic acid transferase</fullName>
        <shortName evidence="8">Kdo transferase</shortName>
        <ecNumber evidence="2 8">2.4.99.12</ecNumber>
    </recommendedName>
    <alternativeName>
        <fullName evidence="5 8">Lipid IV(A) 3-deoxy-D-manno-octulosonic acid transferase</fullName>
    </alternativeName>
</protein>